<evidence type="ECO:0000313" key="3">
    <source>
        <dbReference type="EMBL" id="PXF22013.1"/>
    </source>
</evidence>
<sequence>MIEPVRKSISVDTQIGQAFEIFTARLSEWWPLATHSIGNSITKAATVEGHLGGRIYEIHYDGTEADWGVVSIWEPPNRFGMEWKVNPEASGPTVISVHFTQREGGTEVSLSHDNWERLGDGAAEVRDRYDEGWDTVLAEFIRINRQYS</sequence>
<dbReference type="Pfam" id="PF08327">
    <property type="entry name" value="AHSA1"/>
    <property type="match status" value="1"/>
</dbReference>
<organism evidence="3 4">
    <name type="scientific">Candidatus Thalassarchaeum betae</name>
    <dbReference type="NCBI Taxonomy" id="2599289"/>
    <lineage>
        <taxon>Archaea</taxon>
        <taxon>Methanobacteriati</taxon>
        <taxon>Thermoplasmatota</taxon>
        <taxon>Candidatus Poseidoniia</taxon>
        <taxon>Candidatus Poseidoniales</taxon>
        <taxon>Candidatus Thalassarchaeaceae</taxon>
        <taxon>Candidatus Thalassarchaeum</taxon>
    </lineage>
</organism>
<dbReference type="Gene3D" id="3.30.530.20">
    <property type="match status" value="1"/>
</dbReference>
<evidence type="ECO:0000313" key="4">
    <source>
        <dbReference type="Proteomes" id="UP000248161"/>
    </source>
</evidence>
<reference evidence="3 4" key="1">
    <citation type="journal article" date="2015" name="Nat. Commun.">
        <title>Genomic and transcriptomic evidence for scavenging of diverse organic compounds by widespread deep-sea archaea.</title>
        <authorList>
            <person name="Li M."/>
            <person name="Baker B.J."/>
            <person name="Anantharaman K."/>
            <person name="Jain S."/>
            <person name="Breier J.A."/>
            <person name="Dick G.J."/>
        </authorList>
    </citation>
    <scope>NUCLEOTIDE SEQUENCE [LARGE SCALE GENOMIC DNA]</scope>
    <source>
        <strain evidence="3">Cayman_51_deep</strain>
    </source>
</reference>
<evidence type="ECO:0000259" key="2">
    <source>
        <dbReference type="Pfam" id="PF08327"/>
    </source>
</evidence>
<comment type="similarity">
    <text evidence="1">Belongs to the AHA1 family.</text>
</comment>
<dbReference type="InterPro" id="IPR013538">
    <property type="entry name" value="ASHA1/2-like_C"/>
</dbReference>
<evidence type="ECO:0000256" key="1">
    <source>
        <dbReference type="ARBA" id="ARBA00006817"/>
    </source>
</evidence>
<accession>A0A2V3HSC4</accession>
<protein>
    <recommendedName>
        <fullName evidence="2">Activator of Hsp90 ATPase homologue 1/2-like C-terminal domain-containing protein</fullName>
    </recommendedName>
</protein>
<dbReference type="EMBL" id="PSPG01000004">
    <property type="protein sequence ID" value="PXF22013.1"/>
    <property type="molecule type" value="Genomic_DNA"/>
</dbReference>
<dbReference type="SUPFAM" id="SSF55961">
    <property type="entry name" value="Bet v1-like"/>
    <property type="match status" value="1"/>
</dbReference>
<feature type="domain" description="Activator of Hsp90 ATPase homologue 1/2-like C-terminal" evidence="2">
    <location>
        <begin position="15"/>
        <end position="139"/>
    </location>
</feature>
<dbReference type="AlphaFoldDB" id="A0A2V3HSC4"/>
<proteinExistence type="inferred from homology"/>
<dbReference type="Proteomes" id="UP000248161">
    <property type="component" value="Unassembled WGS sequence"/>
</dbReference>
<gene>
    <name evidence="3" type="ORF">CXX69_02595</name>
</gene>
<name>A0A2V3HSC4_9ARCH</name>
<dbReference type="InterPro" id="IPR023393">
    <property type="entry name" value="START-like_dom_sf"/>
</dbReference>
<comment type="caution">
    <text evidence="3">The sequence shown here is derived from an EMBL/GenBank/DDBJ whole genome shotgun (WGS) entry which is preliminary data.</text>
</comment>